<dbReference type="InterPro" id="IPR051396">
    <property type="entry name" value="Bact_Antivir_Def_Nuclease"/>
</dbReference>
<comment type="caution">
    <text evidence="2">The sequence shown here is derived from an EMBL/GenBank/DDBJ whole genome shotgun (WGS) entry which is preliminary data.</text>
</comment>
<dbReference type="Pfam" id="PF13304">
    <property type="entry name" value="AAA_21"/>
    <property type="match status" value="1"/>
</dbReference>
<dbReference type="InterPro" id="IPR003959">
    <property type="entry name" value="ATPase_AAA_core"/>
</dbReference>
<dbReference type="SUPFAM" id="SSF52540">
    <property type="entry name" value="P-loop containing nucleoside triphosphate hydrolases"/>
    <property type="match status" value="1"/>
</dbReference>
<dbReference type="PANTHER" id="PTHR43581:SF4">
    <property type="entry name" value="ATP_GTP PHOSPHATASE"/>
    <property type="match status" value="1"/>
</dbReference>
<accession>A0A5J5FS71</accession>
<dbReference type="EMBL" id="VYKK01000042">
    <property type="protein sequence ID" value="KAA8995543.1"/>
    <property type="molecule type" value="Genomic_DNA"/>
</dbReference>
<sequence length="605" mass="70204">MLLMWLKQLSIRGFRSFSEDSGIVFTSFSKMNLIIGSNNIGKSNLSRFMDLIRDKTHAIGTRDTQDLWQTKGSIYADMTFVKLDNPNLGTRIQLNVKSDGKTVITNNQPSEEIPVEKAVQLFRRHIKVFTDARGYVKNSINKFEAQIGGDRPSDWVFNKARHDRTWFNHYKDQMQAHLFDLLGEEVRFNVRSFNFTTKGFYIEEHGSEEEVWAAVEAAEKMNRDLKIDYIPERAEFEIQLLRNGNWKSFELRDLGMGVLQFVLLLSALYLHNDEHLNIFIEEIELNMHARALSQLIQILESHFVNHRFFLLTHSSVVLDRISGDYTVYRLERSSDGSTSASLCSNRIDLSFALDDLGMKPSQLLQSNVVIWVEGPSDKIYIKTWMERKAAMNGVGFIEGKDYSFVYYGGALLDHYRLLAEDDDNQDAHIDSFIDILKTSRYSVIVCDSDLGENRVTLKPRVLRIKKRLELMPELSRYVSLWITEGREIENYVPHGLMIEVFTKHAVRQFFKYKGERVRLHHPDPASLNHQTFNRSHSFDQFFAQLYTRKSDSKEYTDAVVRSVSDVDKVQIARSVSALWGECHFSELDLDEKMDQLIAFIRHAQQ</sequence>
<dbReference type="GO" id="GO:0005524">
    <property type="term" value="F:ATP binding"/>
    <property type="evidence" value="ECO:0007669"/>
    <property type="project" value="InterPro"/>
</dbReference>
<dbReference type="AlphaFoldDB" id="A0A5J5FS71"/>
<organism evidence="2 3">
    <name type="scientific">Paenibacillus spiritus</name>
    <dbReference type="NCBI Taxonomy" id="2496557"/>
    <lineage>
        <taxon>Bacteria</taxon>
        <taxon>Bacillati</taxon>
        <taxon>Bacillota</taxon>
        <taxon>Bacilli</taxon>
        <taxon>Bacillales</taxon>
        <taxon>Paenibacillaceae</taxon>
        <taxon>Paenibacillus</taxon>
    </lineage>
</organism>
<proteinExistence type="predicted"/>
<dbReference type="PANTHER" id="PTHR43581">
    <property type="entry name" value="ATP/GTP PHOSPHATASE"/>
    <property type="match status" value="1"/>
</dbReference>
<dbReference type="GO" id="GO:0016887">
    <property type="term" value="F:ATP hydrolysis activity"/>
    <property type="evidence" value="ECO:0007669"/>
    <property type="project" value="InterPro"/>
</dbReference>
<reference evidence="2 3" key="1">
    <citation type="submission" date="2019-09" db="EMBL/GenBank/DDBJ databases">
        <title>Bacillus ochoae sp. nov., Paenibacillus whitsoniae sp. nov., Paenibacillus spiritus sp. nov. Isolated from the Mars Exploration Rover during spacecraft assembly.</title>
        <authorList>
            <person name="Seuylemezian A."/>
            <person name="Vaishampayan P."/>
        </authorList>
    </citation>
    <scope>NUCLEOTIDE SEQUENCE [LARGE SCALE GENOMIC DNA]</scope>
    <source>
        <strain evidence="2 3">MER_111</strain>
    </source>
</reference>
<dbReference type="InterPro" id="IPR027417">
    <property type="entry name" value="P-loop_NTPase"/>
</dbReference>
<evidence type="ECO:0000313" key="2">
    <source>
        <dbReference type="EMBL" id="KAA8995543.1"/>
    </source>
</evidence>
<name>A0A5J5FS71_9BACL</name>
<feature type="domain" description="ATPase AAA-type core" evidence="1">
    <location>
        <begin position="32"/>
        <end position="319"/>
    </location>
</feature>
<keyword evidence="3" id="KW-1185">Reference proteome</keyword>
<dbReference type="Proteomes" id="UP000367750">
    <property type="component" value="Unassembled WGS sequence"/>
</dbReference>
<protein>
    <submittedName>
        <fullName evidence="2">AAA family ATPase</fullName>
    </submittedName>
</protein>
<evidence type="ECO:0000259" key="1">
    <source>
        <dbReference type="Pfam" id="PF13304"/>
    </source>
</evidence>
<evidence type="ECO:0000313" key="3">
    <source>
        <dbReference type="Proteomes" id="UP000367750"/>
    </source>
</evidence>
<dbReference type="Gene3D" id="3.40.50.300">
    <property type="entry name" value="P-loop containing nucleotide triphosphate hydrolases"/>
    <property type="match status" value="1"/>
</dbReference>
<gene>
    <name evidence="2" type="ORF">F4V43_19280</name>
</gene>
<dbReference type="OrthoDB" id="9801813at2"/>